<sequence>MIRRERKDFSRIKEIVGPPYLLELQRQSYSDFLQEDKRPEEREEKGLEAVFRHVFPIEDFTGTARLVYLGYEIGRWKCKCGEYKGLGAPGVVCKDCGHEVWSVPKYTVEECKEKGLTYGAPLRVLLRLIVFDKDENTGRLSVRDMREQKVYLGEVPLMTENSTFIINGVERVVVSQLHRSPGVVFEELRAASGTKPSILGRVIPYRGSWLDFEYDAKGFLYVKIDKRRKFLISTLLLAMGMTPEDILREFYDVEKVYVEEGGKAFLKEVRESLVGQRVSTDVMDHKTGDVLVRAGRKVTQAALKRIRVAGLDTIPLKEEDLYGRVLACDVVDEETGEVLAQCNESITPELLERLRLSVRELELVVLEGDNVDPSVREALAQDRCKTAEEAQKEIYKKMRPGEPPTPDVAREFFRRLFFDPERFDLSEVGRLKINRKLGFSDEDVPLSVRVLRREDIIAIIRYMMRLKLGQEQVDDIDHLGNRRVRAVGELLENQLRAGLVRIQRAIREKMSIEDVESMMPHDLMSAKPFSAIVKSFFSSGQLSQFMDQTNPLSEVTHKRRLSALGPGGLTRERAGFEVRDVHPSHYGRICPIETPEGPNIGLITSLSVYARVNRFGFIETPYRKVVDGRVTNEVVYLTAFEEERYTIAQANAPVDDKGRFLRDRVSARKGGEFVTVPPEEVDFMDVSPKQLVSVSASLIPFLEHDDANRALMGCNMQRQAVPLLRSEAPLVGTGMERRVARDSGVLVVARRPGVVKSVDASRVIVMVDQEAGGGMDVYRLSKFQRSNQGTCFNHRPIVKKGQRVEAGEVIADGASTDEGELALGKNVLVAFMPWSGYNFEDAILVSEKLVKEDTYTSIHIEVFEAEARDTKLGPEEITRDIPNLGAEALKDLDDTGIVRIGTRVKAGDILVGKVTPKGEQYLTPEEKLLRAIFGEKAREVKDTSLRVPPGVEGIVMDVRVFSRKTLGPDPAKERQEEEGRKRIEAEYQDQMEIIWEEEAQRLRLILEGKKARAEIKDPETGEVLLPKGKVVTSEVLDRLPPYYLRNLKVSLSPQEQEEWDAAIQRTTKEIDKTKDLKKDTLDKLQRPDELPPGVLKRVKVYVAMKRKLQVGDKMAGRHGNKGVISKILKEEDMPFLPDGTPVEIVLNPLGVPSRMNLGQILETHLGWAAAGLGRKLGDVLEKVQKGIVKILRDELKKIYAPKDAFVDGLSDDAVVALARKLADKGVPMASPVFDGAREQEIKALLEEVGLPVTGRSRLYDGRTGEPFDQTVTVGYIYMLKLHHLVEEKVHARSTGPYSLVTQQPLGGKAHFGGQRLGEMEVWALEAHGAAHTLQEMLTVKSDDVAGRNKMYQAIVKGNPAREVGIPESFRVLVKELQGLCIDVE</sequence>
<dbReference type="InterPro" id="IPR007644">
    <property type="entry name" value="RNA_pol_bsu_protrusion"/>
</dbReference>
<evidence type="ECO:0000256" key="6">
    <source>
        <dbReference type="RuleBase" id="RU000434"/>
    </source>
</evidence>
<evidence type="ECO:0000256" key="2">
    <source>
        <dbReference type="ARBA" id="ARBA00022679"/>
    </source>
</evidence>
<keyword evidence="2 7" id="KW-0808">Transferase</keyword>
<comment type="catalytic activity">
    <reaction evidence="5 7">
        <text>RNA(n) + a ribonucleoside 5'-triphosphate = RNA(n+1) + diphosphate</text>
        <dbReference type="Rhea" id="RHEA:21248"/>
        <dbReference type="Rhea" id="RHEA-COMP:14527"/>
        <dbReference type="Rhea" id="RHEA-COMP:17342"/>
        <dbReference type="ChEBI" id="CHEBI:33019"/>
        <dbReference type="ChEBI" id="CHEBI:61557"/>
        <dbReference type="ChEBI" id="CHEBI:140395"/>
        <dbReference type="EC" id="2.7.7.6"/>
    </reaction>
</comment>
<evidence type="ECO:0000259" key="13">
    <source>
        <dbReference type="Pfam" id="PF10385"/>
    </source>
</evidence>
<reference evidence="14" key="1">
    <citation type="journal article" date="2020" name="mSystems">
        <title>Genome- and Community-Level Interaction Insights into Carbon Utilization and Element Cycling Functions of Hydrothermarchaeota in Hydrothermal Sediment.</title>
        <authorList>
            <person name="Zhou Z."/>
            <person name="Liu Y."/>
            <person name="Xu W."/>
            <person name="Pan J."/>
            <person name="Luo Z.H."/>
            <person name="Li M."/>
        </authorList>
    </citation>
    <scope>NUCLEOTIDE SEQUENCE [LARGE SCALE GENOMIC DNA]</scope>
    <source>
        <strain evidence="14">HyVt-115</strain>
    </source>
</reference>
<feature type="domain" description="RNA polymerase beta subunit protrusion" evidence="11">
    <location>
        <begin position="21"/>
        <end position="529"/>
    </location>
</feature>
<comment type="caution">
    <text evidence="14">The sequence shown here is derived from an EMBL/GenBank/DDBJ whole genome shotgun (WGS) entry which is preliminary data.</text>
</comment>
<dbReference type="InterPro" id="IPR037033">
    <property type="entry name" value="DNA-dir_RNAP_su2_hyb_sf"/>
</dbReference>
<dbReference type="PANTHER" id="PTHR20856">
    <property type="entry name" value="DNA-DIRECTED RNA POLYMERASE I SUBUNIT 2"/>
    <property type="match status" value="1"/>
</dbReference>
<name>A0A7C0Y539_9BACT</name>
<dbReference type="InterPro" id="IPR007642">
    <property type="entry name" value="RNA_pol_Rpb2_2"/>
</dbReference>
<dbReference type="InterPro" id="IPR015712">
    <property type="entry name" value="DNA-dir_RNA_pol_su2"/>
</dbReference>
<evidence type="ECO:0000259" key="10">
    <source>
        <dbReference type="Pfam" id="PF04561"/>
    </source>
</evidence>
<dbReference type="Gene3D" id="2.30.150.10">
    <property type="entry name" value="DNA-directed RNA polymerase, beta subunit, external 1 domain"/>
    <property type="match status" value="1"/>
</dbReference>
<dbReference type="NCBIfam" id="NF001616">
    <property type="entry name" value="PRK00405.1"/>
    <property type="match status" value="1"/>
</dbReference>
<dbReference type="FunFam" id="3.90.1800.10:FF:000001">
    <property type="entry name" value="DNA-directed RNA polymerase subunit beta"/>
    <property type="match status" value="1"/>
</dbReference>
<gene>
    <name evidence="14" type="primary">rpoB</name>
    <name evidence="14" type="ORF">ENF32_00285</name>
</gene>
<feature type="domain" description="RNA polymerase Rpb2" evidence="9">
    <location>
        <begin position="1312"/>
        <end position="1383"/>
    </location>
</feature>
<dbReference type="Pfam" id="PF04565">
    <property type="entry name" value="RNA_pol_Rpb2_3"/>
    <property type="match status" value="1"/>
</dbReference>
<dbReference type="Gene3D" id="2.40.270.10">
    <property type="entry name" value="DNA-directed RNA polymerase, subunit 2, domain 6"/>
    <property type="match status" value="1"/>
</dbReference>
<dbReference type="InterPro" id="IPR019462">
    <property type="entry name" value="DNA-dir_RNA_pol_bsu_external_1"/>
</dbReference>
<dbReference type="InterPro" id="IPR007121">
    <property type="entry name" value="RNA_pol_bsu_CS"/>
</dbReference>
<dbReference type="GO" id="GO:0006351">
    <property type="term" value="P:DNA-templated transcription"/>
    <property type="evidence" value="ECO:0007669"/>
    <property type="project" value="InterPro"/>
</dbReference>
<dbReference type="Pfam" id="PF04560">
    <property type="entry name" value="RNA_pol_Rpb2_7"/>
    <property type="match status" value="1"/>
</dbReference>
<evidence type="ECO:0000259" key="8">
    <source>
        <dbReference type="Pfam" id="PF00562"/>
    </source>
</evidence>
<dbReference type="InterPro" id="IPR007645">
    <property type="entry name" value="RNA_pol_Rpb2_3"/>
</dbReference>
<dbReference type="Gene3D" id="3.90.1800.10">
    <property type="entry name" value="RNA polymerase alpha subunit dimerisation domain"/>
    <property type="match status" value="1"/>
</dbReference>
<feature type="domain" description="DNA-directed RNA polymerase beta subunit external 1" evidence="13">
    <location>
        <begin position="622"/>
        <end position="687"/>
    </location>
</feature>
<keyword evidence="4 7" id="KW-0804">Transcription</keyword>
<feature type="domain" description="RNA polymerase Rpb2" evidence="10">
    <location>
        <begin position="382"/>
        <end position="485"/>
    </location>
</feature>
<dbReference type="Gene3D" id="3.90.1100.10">
    <property type="match status" value="2"/>
</dbReference>
<evidence type="ECO:0000313" key="14">
    <source>
        <dbReference type="EMBL" id="HDD52495.1"/>
    </source>
</evidence>
<feature type="domain" description="RNA polymerase Rpb2" evidence="12">
    <location>
        <begin position="544"/>
        <end position="612"/>
    </location>
</feature>
<dbReference type="CDD" id="cd00653">
    <property type="entry name" value="RNA_pol_B_RPB2"/>
    <property type="match status" value="1"/>
</dbReference>
<dbReference type="Pfam" id="PF04563">
    <property type="entry name" value="RNA_pol_Rpb2_1"/>
    <property type="match status" value="1"/>
</dbReference>
<dbReference type="Proteomes" id="UP000885690">
    <property type="component" value="Unassembled WGS sequence"/>
</dbReference>
<evidence type="ECO:0000256" key="3">
    <source>
        <dbReference type="ARBA" id="ARBA00022695"/>
    </source>
</evidence>
<dbReference type="InterPro" id="IPR010243">
    <property type="entry name" value="RNA_pol_bsu_bac"/>
</dbReference>
<dbReference type="NCBIfam" id="TIGR02013">
    <property type="entry name" value="rpoB"/>
    <property type="match status" value="1"/>
</dbReference>
<dbReference type="HAMAP" id="MF_01321">
    <property type="entry name" value="RNApol_bact_RpoB"/>
    <property type="match status" value="1"/>
</dbReference>
<dbReference type="InterPro" id="IPR007120">
    <property type="entry name" value="DNA-dir_RNAP_su2_dom"/>
</dbReference>
<dbReference type="SUPFAM" id="SSF64484">
    <property type="entry name" value="beta and beta-prime subunits of DNA dependent RNA-polymerase"/>
    <property type="match status" value="1"/>
</dbReference>
<dbReference type="EMBL" id="DQWS01000012">
    <property type="protein sequence ID" value="HDD52495.1"/>
    <property type="molecule type" value="Genomic_DNA"/>
</dbReference>
<dbReference type="GO" id="GO:0000428">
    <property type="term" value="C:DNA-directed RNA polymerase complex"/>
    <property type="evidence" value="ECO:0007669"/>
    <property type="project" value="UniProtKB-KW"/>
</dbReference>
<dbReference type="Gene3D" id="2.40.50.150">
    <property type="match status" value="1"/>
</dbReference>
<dbReference type="PROSITE" id="PS01166">
    <property type="entry name" value="RNA_POL_BETA"/>
    <property type="match status" value="1"/>
</dbReference>
<comment type="similarity">
    <text evidence="6">Belongs to the RNA polymerase beta chain family.</text>
</comment>
<dbReference type="Pfam" id="PF00562">
    <property type="entry name" value="RNA_pol_Rpb2_6"/>
    <property type="match status" value="1"/>
</dbReference>
<evidence type="ECO:0000259" key="9">
    <source>
        <dbReference type="Pfam" id="PF04560"/>
    </source>
</evidence>
<proteinExistence type="inferred from homology"/>
<dbReference type="InterPro" id="IPR014724">
    <property type="entry name" value="RNA_pol_RPB2_OB-fold"/>
</dbReference>
<accession>A0A7C0Y539</accession>
<keyword evidence="1 7" id="KW-0240">DNA-directed RNA polymerase</keyword>
<dbReference type="Pfam" id="PF10385">
    <property type="entry name" value="RNA_pol_Rpb2_45"/>
    <property type="match status" value="1"/>
</dbReference>
<comment type="subunit">
    <text evidence="7">The RNAP catalytic core consists of 2 alpha, 1 beta, 1 beta' and 1 omega subunit. When a sigma factor is associated with the core the holoenzyme is formed, which can initiate transcription.</text>
</comment>
<dbReference type="GO" id="GO:0003899">
    <property type="term" value="F:DNA-directed RNA polymerase activity"/>
    <property type="evidence" value="ECO:0007669"/>
    <property type="project" value="UniProtKB-EC"/>
</dbReference>
<organism evidence="14">
    <name type="scientific">Thermosulfidibacter takaii</name>
    <dbReference type="NCBI Taxonomy" id="412593"/>
    <lineage>
        <taxon>Bacteria</taxon>
        <taxon>Pseudomonadati</taxon>
        <taxon>Thermosulfidibacterota</taxon>
        <taxon>Thermosulfidibacteria</taxon>
        <taxon>Thermosulfidibacterales</taxon>
        <taxon>Thermosulfidibacteraceae</taxon>
    </lineage>
</organism>
<dbReference type="GO" id="GO:0032549">
    <property type="term" value="F:ribonucleoside binding"/>
    <property type="evidence" value="ECO:0007669"/>
    <property type="project" value="InterPro"/>
</dbReference>
<evidence type="ECO:0000259" key="12">
    <source>
        <dbReference type="Pfam" id="PF04565"/>
    </source>
</evidence>
<dbReference type="InterPro" id="IPR042107">
    <property type="entry name" value="DNA-dir_RNA_pol_bsu_ext_1_sf"/>
</dbReference>
<evidence type="ECO:0000256" key="1">
    <source>
        <dbReference type="ARBA" id="ARBA00022478"/>
    </source>
</evidence>
<feature type="domain" description="DNA-directed RNA polymerase subunit 2 hybrid-binding" evidence="8">
    <location>
        <begin position="748"/>
        <end position="1309"/>
    </location>
</feature>
<evidence type="ECO:0000259" key="11">
    <source>
        <dbReference type="Pfam" id="PF04563"/>
    </source>
</evidence>
<comment type="function">
    <text evidence="7">DNA-dependent RNA polymerase catalyzes the transcription of DNA into RNA using the four ribonucleoside triphosphates as substrates.</text>
</comment>
<dbReference type="EC" id="2.7.7.6" evidence="7"/>
<feature type="non-terminal residue" evidence="14">
    <location>
        <position position="1384"/>
    </location>
</feature>
<dbReference type="Pfam" id="PF04561">
    <property type="entry name" value="RNA_pol_Rpb2_2"/>
    <property type="match status" value="1"/>
</dbReference>
<dbReference type="GO" id="GO:0003677">
    <property type="term" value="F:DNA binding"/>
    <property type="evidence" value="ECO:0007669"/>
    <property type="project" value="InterPro"/>
</dbReference>
<dbReference type="InterPro" id="IPR007641">
    <property type="entry name" value="RNA_pol_Rpb2_7"/>
</dbReference>
<protein>
    <recommendedName>
        <fullName evidence="7">DNA-directed RNA polymerase subunit beta</fullName>
        <ecNumber evidence="7">2.7.7.6</ecNumber>
    </recommendedName>
</protein>
<evidence type="ECO:0000256" key="7">
    <source>
        <dbReference type="RuleBase" id="RU363031"/>
    </source>
</evidence>
<keyword evidence="3 7" id="KW-0548">Nucleotidyltransferase</keyword>
<dbReference type="Gene3D" id="2.40.50.100">
    <property type="match status" value="1"/>
</dbReference>
<evidence type="ECO:0000256" key="4">
    <source>
        <dbReference type="ARBA" id="ARBA00023163"/>
    </source>
</evidence>
<evidence type="ECO:0000256" key="5">
    <source>
        <dbReference type="ARBA" id="ARBA00048552"/>
    </source>
</evidence>